<dbReference type="RefSeq" id="WP_397058639.1">
    <property type="nucleotide sequence ID" value="NZ_JBIRYL010000001.1"/>
</dbReference>
<gene>
    <name evidence="1" type="ORF">ACH49Z_01175</name>
</gene>
<proteinExistence type="predicted"/>
<comment type="caution">
    <text evidence="1">The sequence shown here is derived from an EMBL/GenBank/DDBJ whole genome shotgun (WGS) entry which is preliminary data.</text>
</comment>
<dbReference type="InterPro" id="IPR052949">
    <property type="entry name" value="PA_immunity-related"/>
</dbReference>
<evidence type="ECO:0000313" key="1">
    <source>
        <dbReference type="EMBL" id="MFI2228447.1"/>
    </source>
</evidence>
<reference evidence="1 2" key="1">
    <citation type="submission" date="2024-10" db="EMBL/GenBank/DDBJ databases">
        <title>The Natural Products Discovery Center: Release of the First 8490 Sequenced Strains for Exploring Actinobacteria Biosynthetic Diversity.</title>
        <authorList>
            <person name="Kalkreuter E."/>
            <person name="Kautsar S.A."/>
            <person name="Yang D."/>
            <person name="Bader C.D."/>
            <person name="Teijaro C.N."/>
            <person name="Fluegel L."/>
            <person name="Davis C.M."/>
            <person name="Simpson J.R."/>
            <person name="Lauterbach L."/>
            <person name="Steele A.D."/>
            <person name="Gui C."/>
            <person name="Meng S."/>
            <person name="Li G."/>
            <person name="Viehrig K."/>
            <person name="Ye F."/>
            <person name="Su P."/>
            <person name="Kiefer A.F."/>
            <person name="Nichols A."/>
            <person name="Cepeda A.J."/>
            <person name="Yan W."/>
            <person name="Fan B."/>
            <person name="Jiang Y."/>
            <person name="Adhikari A."/>
            <person name="Zheng C.-J."/>
            <person name="Schuster L."/>
            <person name="Cowan T.M."/>
            <person name="Smanski M.J."/>
            <person name="Chevrette M.G."/>
            <person name="De Carvalho L.P.S."/>
            <person name="Shen B."/>
        </authorList>
    </citation>
    <scope>NUCLEOTIDE SEQUENCE [LARGE SCALE GENOMIC DNA]</scope>
    <source>
        <strain evidence="1 2">NPDC019377</strain>
    </source>
</reference>
<dbReference type="Pfam" id="PF13599">
    <property type="entry name" value="Pentapeptide_4"/>
    <property type="match status" value="1"/>
</dbReference>
<dbReference type="Proteomes" id="UP001611494">
    <property type="component" value="Unassembled WGS sequence"/>
</dbReference>
<organism evidence="1 2">
    <name type="scientific">Nocardia testacea</name>
    <dbReference type="NCBI Taxonomy" id="248551"/>
    <lineage>
        <taxon>Bacteria</taxon>
        <taxon>Bacillati</taxon>
        <taxon>Actinomycetota</taxon>
        <taxon>Actinomycetes</taxon>
        <taxon>Mycobacteriales</taxon>
        <taxon>Nocardiaceae</taxon>
        <taxon>Nocardia</taxon>
    </lineage>
</organism>
<evidence type="ECO:0000313" key="2">
    <source>
        <dbReference type="Proteomes" id="UP001611494"/>
    </source>
</evidence>
<keyword evidence="2" id="KW-1185">Reference proteome</keyword>
<dbReference type="PANTHER" id="PTHR42999">
    <property type="entry name" value="ANTIBIOTIC RESISTANCE PROTEIN MCBG"/>
    <property type="match status" value="1"/>
</dbReference>
<accession>A0ABW7VPB7</accession>
<dbReference type="InterPro" id="IPR001646">
    <property type="entry name" value="5peptide_repeat"/>
</dbReference>
<name>A0ABW7VPB7_9NOCA</name>
<protein>
    <submittedName>
        <fullName evidence="1">Pentapeptide repeat-containing protein</fullName>
    </submittedName>
</protein>
<dbReference type="PANTHER" id="PTHR42999:SF1">
    <property type="entry name" value="PENTAPEPTIDE REPEAT-CONTAINING PROTEIN"/>
    <property type="match status" value="1"/>
</dbReference>
<sequence>MPRELTDLPFANLLERAGAIAVEGEYDCLRFDDTDLSEPDIRHTVFDQCAFRSVRLDGGTARGSRFTEVWLHGVRITGTELADAAWMDAEIVEGAWSGVEASGAELRRVEFHNCKLDSVNFRGASLTKVRFVDCVLRHVDFGGAKLNEVEFPGSEISALVVRDARLTKVDFRGAEALRVAEGVTALRGAIVTPGQLLDLAPAFAASVGLLVEPE</sequence>
<dbReference type="Gene3D" id="2.160.20.80">
    <property type="entry name" value="E3 ubiquitin-protein ligase SopA"/>
    <property type="match status" value="1"/>
</dbReference>
<dbReference type="EMBL" id="JBIRYL010000001">
    <property type="protein sequence ID" value="MFI2228447.1"/>
    <property type="molecule type" value="Genomic_DNA"/>
</dbReference>
<dbReference type="SUPFAM" id="SSF141571">
    <property type="entry name" value="Pentapeptide repeat-like"/>
    <property type="match status" value="1"/>
</dbReference>